<dbReference type="SUPFAM" id="SSF63829">
    <property type="entry name" value="Calcium-dependent phosphotriesterase"/>
    <property type="match status" value="1"/>
</dbReference>
<dbReference type="GO" id="GO:0005509">
    <property type="term" value="F:calcium ion binding"/>
    <property type="evidence" value="ECO:0007669"/>
    <property type="project" value="TreeGrafter"/>
</dbReference>
<dbReference type="AlphaFoldDB" id="A0A448PFE8"/>
<dbReference type="RefSeq" id="WP_126416712.1">
    <property type="nucleotide sequence ID" value="NZ_LR134476.1"/>
</dbReference>
<comment type="similarity">
    <text evidence="1">Belongs to the SMP-30/CGR1 family.</text>
</comment>
<comment type="cofactor">
    <cofactor evidence="3">
        <name>Zn(2+)</name>
        <dbReference type="ChEBI" id="CHEBI:29105"/>
    </cofactor>
    <text evidence="3">Binds 1 divalent metal cation per subunit.</text>
</comment>
<dbReference type="GO" id="GO:0019853">
    <property type="term" value="P:L-ascorbic acid biosynthetic process"/>
    <property type="evidence" value="ECO:0007669"/>
    <property type="project" value="TreeGrafter"/>
</dbReference>
<protein>
    <submittedName>
        <fullName evidence="5">Gluconolactonase</fullName>
    </submittedName>
</protein>
<keyword evidence="3" id="KW-0862">Zinc</keyword>
<dbReference type="InterPro" id="IPR005511">
    <property type="entry name" value="SMP-30"/>
</dbReference>
<dbReference type="PANTHER" id="PTHR10907:SF47">
    <property type="entry name" value="REGUCALCIN"/>
    <property type="match status" value="1"/>
</dbReference>
<keyword evidence="3" id="KW-0479">Metal-binding</keyword>
<dbReference type="OrthoDB" id="2633250at2"/>
<dbReference type="Gene3D" id="2.120.10.30">
    <property type="entry name" value="TolB, C-terminal domain"/>
    <property type="match status" value="1"/>
</dbReference>
<evidence type="ECO:0000256" key="3">
    <source>
        <dbReference type="PIRSR" id="PIRSR605511-2"/>
    </source>
</evidence>
<feature type="active site" description="Proton donor/acceptor" evidence="2">
    <location>
        <position position="198"/>
    </location>
</feature>
<evidence type="ECO:0000259" key="4">
    <source>
        <dbReference type="Pfam" id="PF08450"/>
    </source>
</evidence>
<feature type="binding site" evidence="3">
    <location>
        <position position="198"/>
    </location>
    <ligand>
        <name>a divalent metal cation</name>
        <dbReference type="ChEBI" id="CHEBI:60240"/>
    </ligand>
</feature>
<feature type="binding site" evidence="3">
    <location>
        <position position="99"/>
    </location>
    <ligand>
        <name>substrate</name>
    </ligand>
</feature>
<dbReference type="EMBL" id="LR134476">
    <property type="protein sequence ID" value="VEI13624.1"/>
    <property type="molecule type" value="Genomic_DNA"/>
</dbReference>
<gene>
    <name evidence="5" type="ORF">NCTC13354_01345</name>
</gene>
<evidence type="ECO:0000256" key="2">
    <source>
        <dbReference type="PIRSR" id="PIRSR605511-1"/>
    </source>
</evidence>
<dbReference type="InterPro" id="IPR013658">
    <property type="entry name" value="SGL"/>
</dbReference>
<accession>A0A448PFE8</accession>
<evidence type="ECO:0000313" key="6">
    <source>
        <dbReference type="Proteomes" id="UP000269542"/>
    </source>
</evidence>
<organism evidence="5 6">
    <name type="scientific">Trueperella bialowiezensis</name>
    <dbReference type="NCBI Taxonomy" id="312285"/>
    <lineage>
        <taxon>Bacteria</taxon>
        <taxon>Bacillati</taxon>
        <taxon>Actinomycetota</taxon>
        <taxon>Actinomycetes</taxon>
        <taxon>Actinomycetales</taxon>
        <taxon>Actinomycetaceae</taxon>
        <taxon>Trueperella</taxon>
    </lineage>
</organism>
<name>A0A448PFE8_9ACTO</name>
<reference evidence="5 6" key="1">
    <citation type="submission" date="2018-12" db="EMBL/GenBank/DDBJ databases">
        <authorList>
            <consortium name="Pathogen Informatics"/>
        </authorList>
    </citation>
    <scope>NUCLEOTIDE SEQUENCE [LARGE SCALE GENOMIC DNA]</scope>
    <source>
        <strain evidence="5 6">NCTC13354</strain>
    </source>
</reference>
<feature type="binding site" evidence="3">
    <location>
        <position position="15"/>
    </location>
    <ligand>
        <name>a divalent metal cation</name>
        <dbReference type="ChEBI" id="CHEBI:60240"/>
    </ligand>
</feature>
<evidence type="ECO:0000256" key="1">
    <source>
        <dbReference type="ARBA" id="ARBA00008853"/>
    </source>
</evidence>
<sequence length="295" mass="33089">MKITKVIDLKPNLGEGPIWDVETQKLWWIDSQDGRLFMHNEDTTDLRVWDVREKIGSMALYKDGKSAIVALQTGLYKYDLESDKAELLVDPEPELPKNRLNDGKVDARGRFVFGSMDTLEEQASGKLYSYEEGKGLTVLDEGIICSNGPCWSPDGSIFYFADTWTGEIWAYDYNLEDGSVSNRRVFAKVDQSDGGACDGMTVDAEGFVWQAHVYAGKINRYDPDGVLERQIDMPVKKVTCPVFGGPNLDRLYVTTMARPPLPRFPEDGPDRGALYVIDDIGVCGYETPRFGKEVI</sequence>
<dbReference type="KEGG" id="tbw:NCTC13354_01345"/>
<evidence type="ECO:0000313" key="5">
    <source>
        <dbReference type="EMBL" id="VEI13624.1"/>
    </source>
</evidence>
<keyword evidence="6" id="KW-1185">Reference proteome</keyword>
<feature type="binding site" evidence="3">
    <location>
        <position position="101"/>
    </location>
    <ligand>
        <name>substrate</name>
    </ligand>
</feature>
<dbReference type="PANTHER" id="PTHR10907">
    <property type="entry name" value="REGUCALCIN"/>
    <property type="match status" value="1"/>
</dbReference>
<dbReference type="GO" id="GO:0004341">
    <property type="term" value="F:gluconolactonase activity"/>
    <property type="evidence" value="ECO:0007669"/>
    <property type="project" value="TreeGrafter"/>
</dbReference>
<feature type="binding site" evidence="3">
    <location>
        <position position="147"/>
    </location>
    <ligand>
        <name>a divalent metal cation</name>
        <dbReference type="ChEBI" id="CHEBI:60240"/>
    </ligand>
</feature>
<dbReference type="Proteomes" id="UP000269542">
    <property type="component" value="Chromosome"/>
</dbReference>
<dbReference type="PRINTS" id="PR01790">
    <property type="entry name" value="SMP30FAMILY"/>
</dbReference>
<dbReference type="InterPro" id="IPR011042">
    <property type="entry name" value="6-blade_b-propeller_TolB-like"/>
</dbReference>
<proteinExistence type="inferred from homology"/>
<feature type="domain" description="SMP-30/Gluconolactonase/LRE-like region" evidence="4">
    <location>
        <begin position="13"/>
        <end position="256"/>
    </location>
</feature>
<dbReference type="Pfam" id="PF08450">
    <property type="entry name" value="SGL"/>
    <property type="match status" value="1"/>
</dbReference>